<dbReference type="InterPro" id="IPR045729">
    <property type="entry name" value="DUF6083"/>
</dbReference>
<dbReference type="RefSeq" id="WP_344406938.1">
    <property type="nucleotide sequence ID" value="NZ_BAAASG010000033.1"/>
</dbReference>
<reference evidence="2 3" key="1">
    <citation type="journal article" date="2019" name="Int. J. Syst. Evol. Microbiol.">
        <title>The Global Catalogue of Microorganisms (GCM) 10K type strain sequencing project: providing services to taxonomists for standard genome sequencing and annotation.</title>
        <authorList>
            <consortium name="The Broad Institute Genomics Platform"/>
            <consortium name="The Broad Institute Genome Sequencing Center for Infectious Disease"/>
            <person name="Wu L."/>
            <person name="Ma J."/>
        </authorList>
    </citation>
    <scope>NUCLEOTIDE SEQUENCE [LARGE SCALE GENOMIC DNA]</scope>
    <source>
        <strain evidence="2 3">JCM 4395</strain>
    </source>
</reference>
<dbReference type="Pfam" id="PF24623">
    <property type="entry name" value="Phage_zn_bind_8"/>
    <property type="match status" value="2"/>
</dbReference>
<organism evidence="2 3">
    <name type="scientific">Streptomyces longisporus</name>
    <dbReference type="NCBI Taxonomy" id="1948"/>
    <lineage>
        <taxon>Bacteria</taxon>
        <taxon>Bacillati</taxon>
        <taxon>Actinomycetota</taxon>
        <taxon>Actinomycetes</taxon>
        <taxon>Kitasatosporales</taxon>
        <taxon>Streptomycetaceae</taxon>
        <taxon>Streptomyces</taxon>
    </lineage>
</organism>
<feature type="domain" description="DNA-binding phage zinc finger" evidence="1">
    <location>
        <begin position="183"/>
        <end position="221"/>
    </location>
</feature>
<dbReference type="EMBL" id="BAAASG010000033">
    <property type="protein sequence ID" value="GAA2523285.1"/>
    <property type="molecule type" value="Genomic_DNA"/>
</dbReference>
<evidence type="ECO:0000259" key="1">
    <source>
        <dbReference type="Pfam" id="PF24623"/>
    </source>
</evidence>
<evidence type="ECO:0000313" key="2">
    <source>
        <dbReference type="EMBL" id="GAA2523285.1"/>
    </source>
</evidence>
<accession>A0ABN3NIW5</accession>
<gene>
    <name evidence="2" type="ORF">GCM10010276_88080</name>
</gene>
<name>A0ABN3NIW5_STRLO</name>
<feature type="domain" description="DNA-binding phage zinc finger" evidence="1">
    <location>
        <begin position="122"/>
        <end position="165"/>
    </location>
</feature>
<dbReference type="Pfam" id="PF19561">
    <property type="entry name" value="DUF6083"/>
    <property type="match status" value="1"/>
</dbReference>
<sequence length="225" mass="24404">MPSKYADLGTPTTCPRCGDTVRRHTDPDGVQIDLDIRDAPTRLAPEGLRWRVTGNGTAINLGWADPTDTVRVAHEDVCTARPQPDVAELLAYWRRGAARAATQAALEALQPDVSDLRRTPSRREVRTVACPQCGAVAGQPCGAPNGAARYVNHQQRVTAFHADRYRSIPGPQVGGQRRLQPPREQVRTVACPRCSAPANAPCNGARGKERTSHHFERVAAFTASC</sequence>
<dbReference type="InterPro" id="IPR056911">
    <property type="entry name" value="Phage_Znf_bind_put"/>
</dbReference>
<protein>
    <recommendedName>
        <fullName evidence="1">DNA-binding phage zinc finger domain-containing protein</fullName>
    </recommendedName>
</protein>
<dbReference type="Proteomes" id="UP001501777">
    <property type="component" value="Unassembled WGS sequence"/>
</dbReference>
<proteinExistence type="predicted"/>
<evidence type="ECO:0000313" key="3">
    <source>
        <dbReference type="Proteomes" id="UP001501777"/>
    </source>
</evidence>
<comment type="caution">
    <text evidence="2">The sequence shown here is derived from an EMBL/GenBank/DDBJ whole genome shotgun (WGS) entry which is preliminary data.</text>
</comment>
<keyword evidence="3" id="KW-1185">Reference proteome</keyword>